<comment type="cofactor">
    <cofactor evidence="2">
        <name>FAD</name>
        <dbReference type="ChEBI" id="CHEBI:57692"/>
    </cofactor>
</comment>
<dbReference type="GeneID" id="43595921"/>
<protein>
    <submittedName>
        <fullName evidence="5">Glucose oxidase</fullName>
    </submittedName>
</protein>
<keyword evidence="3" id="KW-0732">Signal</keyword>
<dbReference type="PIRSF" id="PIRSF000137">
    <property type="entry name" value="Alcohol_oxidase"/>
    <property type="match status" value="1"/>
</dbReference>
<dbReference type="Gene3D" id="3.50.50.60">
    <property type="entry name" value="FAD/NAD(P)-binding domain"/>
    <property type="match status" value="1"/>
</dbReference>
<dbReference type="InterPro" id="IPR012132">
    <property type="entry name" value="GMC_OxRdtase"/>
</dbReference>
<dbReference type="PANTHER" id="PTHR11552">
    <property type="entry name" value="GLUCOSE-METHANOL-CHOLINE GMC OXIDOREDUCTASE"/>
    <property type="match status" value="1"/>
</dbReference>
<evidence type="ECO:0000256" key="3">
    <source>
        <dbReference type="SAM" id="SignalP"/>
    </source>
</evidence>
<evidence type="ECO:0000313" key="5">
    <source>
        <dbReference type="EMBL" id="RDL38732.1"/>
    </source>
</evidence>
<dbReference type="GO" id="GO:0016614">
    <property type="term" value="F:oxidoreductase activity, acting on CH-OH group of donors"/>
    <property type="evidence" value="ECO:0007669"/>
    <property type="project" value="InterPro"/>
</dbReference>
<dbReference type="EMBL" id="NPIC01000002">
    <property type="protein sequence ID" value="RDL38732.1"/>
    <property type="molecule type" value="Genomic_DNA"/>
</dbReference>
<dbReference type="Pfam" id="PF00732">
    <property type="entry name" value="GMC_oxred_N"/>
    <property type="match status" value="1"/>
</dbReference>
<feature type="chain" id="PRO_5016653979" evidence="3">
    <location>
        <begin position="23"/>
        <end position="607"/>
    </location>
</feature>
<dbReference type="Pfam" id="PF05199">
    <property type="entry name" value="GMC_oxred_C"/>
    <property type="match status" value="1"/>
</dbReference>
<dbReference type="OrthoDB" id="269227at2759"/>
<dbReference type="Gene3D" id="3.30.560.10">
    <property type="entry name" value="Glucose Oxidase, domain 3"/>
    <property type="match status" value="1"/>
</dbReference>
<evidence type="ECO:0000256" key="1">
    <source>
        <dbReference type="ARBA" id="ARBA00010790"/>
    </source>
</evidence>
<dbReference type="STRING" id="2656787.A0A370TT76"/>
<keyword evidence="2" id="KW-0274">FAD</keyword>
<organism evidence="5 6">
    <name type="scientific">Venustampulla echinocandica</name>
    <dbReference type="NCBI Taxonomy" id="2656787"/>
    <lineage>
        <taxon>Eukaryota</taxon>
        <taxon>Fungi</taxon>
        <taxon>Dikarya</taxon>
        <taxon>Ascomycota</taxon>
        <taxon>Pezizomycotina</taxon>
        <taxon>Leotiomycetes</taxon>
        <taxon>Helotiales</taxon>
        <taxon>Pleuroascaceae</taxon>
        <taxon>Venustampulla</taxon>
    </lineage>
</organism>
<dbReference type="InterPro" id="IPR036188">
    <property type="entry name" value="FAD/NAD-bd_sf"/>
</dbReference>
<evidence type="ECO:0000259" key="4">
    <source>
        <dbReference type="PROSITE" id="PS00624"/>
    </source>
</evidence>
<dbReference type="SUPFAM" id="SSF51905">
    <property type="entry name" value="FAD/NAD(P)-binding domain"/>
    <property type="match status" value="1"/>
</dbReference>
<comment type="caution">
    <text evidence="5">The sequence shown here is derived from an EMBL/GenBank/DDBJ whole genome shotgun (WGS) entry which is preliminary data.</text>
</comment>
<accession>A0A370TT76</accession>
<evidence type="ECO:0000256" key="2">
    <source>
        <dbReference type="PIRSR" id="PIRSR000137-2"/>
    </source>
</evidence>
<dbReference type="GO" id="GO:0044550">
    <property type="term" value="P:secondary metabolite biosynthetic process"/>
    <property type="evidence" value="ECO:0007669"/>
    <property type="project" value="TreeGrafter"/>
</dbReference>
<dbReference type="GO" id="GO:0050660">
    <property type="term" value="F:flavin adenine dinucleotide binding"/>
    <property type="evidence" value="ECO:0007669"/>
    <property type="project" value="InterPro"/>
</dbReference>
<dbReference type="RefSeq" id="XP_031871388.1">
    <property type="nucleotide sequence ID" value="XM_032011695.1"/>
</dbReference>
<dbReference type="InterPro" id="IPR007867">
    <property type="entry name" value="GMC_OxRtase_C"/>
</dbReference>
<keyword evidence="2" id="KW-0285">Flavoprotein</keyword>
<dbReference type="InterPro" id="IPR000172">
    <property type="entry name" value="GMC_OxRdtase_N"/>
</dbReference>
<feature type="binding site" evidence="2">
    <location>
        <begin position="128"/>
        <end position="131"/>
    </location>
    <ligand>
        <name>FAD</name>
        <dbReference type="ChEBI" id="CHEBI:57692"/>
    </ligand>
</feature>
<name>A0A370TT76_9HELO</name>
<proteinExistence type="inferred from homology"/>
<feature type="domain" description="Glucose-methanol-choline oxidoreductase N-terminal" evidence="4">
    <location>
        <begin position="311"/>
        <end position="325"/>
    </location>
</feature>
<feature type="binding site" evidence="2">
    <location>
        <position position="576"/>
    </location>
    <ligand>
        <name>FAD</name>
        <dbReference type="ChEBI" id="CHEBI:57692"/>
    </ligand>
</feature>
<dbReference type="Proteomes" id="UP000254866">
    <property type="component" value="Unassembled WGS sequence"/>
</dbReference>
<comment type="similarity">
    <text evidence="1">Belongs to the GMC oxidoreductase family.</text>
</comment>
<evidence type="ECO:0000313" key="6">
    <source>
        <dbReference type="Proteomes" id="UP000254866"/>
    </source>
</evidence>
<dbReference type="PANTHER" id="PTHR11552:SF115">
    <property type="entry name" value="DEHYDROGENASE XPTC-RELATED"/>
    <property type="match status" value="1"/>
</dbReference>
<feature type="signal peptide" evidence="3">
    <location>
        <begin position="1"/>
        <end position="22"/>
    </location>
</feature>
<sequence length="607" mass="66201">MRSLTRITALGVFWATICTTAAKPVVLQYANVLQRSEQVKDSYDYVIVGGGTAGLTIADRLTEDGKYSVLVIEYCTLITDEVIAAGGGRNFNDPKTHYNITSIPQKDMNNRTQDVRIGCCVGGSSAINGMVMVRGTASEYNGWAELGGPESTWNWDGVLPYFKKAIHFTPPQDDVAAAFNITWDPNAWGQEPNTHIYATFPTYQTPNLIPMYKAMAKMPGMDIPIDGVGGNNGLFWNPTSLDPKKFWRSYSRTGHYDDITRPNYEVIVNNKVNKILFDGTTATGVQFTNRYDDDPTPVTVKANKEVIISAGTVHTPQILQLSGIGPKGLLESAKIPVVVDLPGVGQNFQDHAWLSVAYRWGNGQPPAPNVTLSGDPGTVAGPNVGAWIGLPAITNDFESIAARYEAQDPAAYLPANSDPTIVAGYAAFQKLHVKLLRSKNANFLWLPLRGSPGGIVMSMHVVSHGTINIDPANPNAEPIVDYRAFSNPIDMDIMVENINYMRKYMNSPDLAEYQAQEVFPGSNVTGEALKDWIRANNVPSNYHPIATASKKPLELGGVVDEHLKVHGTKRLSIADGSIMPLLPGANTQQTVYMLAEKAVDMIKARTQ</sequence>
<feature type="binding site" evidence="2">
    <location>
        <position position="272"/>
    </location>
    <ligand>
        <name>FAD</name>
        <dbReference type="ChEBI" id="CHEBI:57692"/>
    </ligand>
</feature>
<dbReference type="PROSITE" id="PS00624">
    <property type="entry name" value="GMC_OXRED_2"/>
    <property type="match status" value="1"/>
</dbReference>
<dbReference type="SUPFAM" id="SSF54373">
    <property type="entry name" value="FAD-linked reductases, C-terminal domain"/>
    <property type="match status" value="1"/>
</dbReference>
<reference evidence="5 6" key="1">
    <citation type="journal article" date="2018" name="IMA Fungus">
        <title>IMA Genome-F 9: Draft genome sequence of Annulohypoxylon stygium, Aspergillus mulundensis, Berkeleyomyces basicola (syn. Thielaviopsis basicola), Ceratocystis smalleyi, two Cercospora beticola strains, Coleophoma cylindrospora, Fusarium fracticaudum, Phialophora cf. hyalina, and Morchella septimelata.</title>
        <authorList>
            <person name="Wingfield B.D."/>
            <person name="Bills G.F."/>
            <person name="Dong Y."/>
            <person name="Huang W."/>
            <person name="Nel W.J."/>
            <person name="Swalarsk-Parry B.S."/>
            <person name="Vaghefi N."/>
            <person name="Wilken P.M."/>
            <person name="An Z."/>
            <person name="de Beer Z.W."/>
            <person name="De Vos L."/>
            <person name="Chen L."/>
            <person name="Duong T.A."/>
            <person name="Gao Y."/>
            <person name="Hammerbacher A."/>
            <person name="Kikkert J.R."/>
            <person name="Li Y."/>
            <person name="Li H."/>
            <person name="Li K."/>
            <person name="Li Q."/>
            <person name="Liu X."/>
            <person name="Ma X."/>
            <person name="Naidoo K."/>
            <person name="Pethybridge S.J."/>
            <person name="Sun J."/>
            <person name="Steenkamp E.T."/>
            <person name="van der Nest M.A."/>
            <person name="van Wyk S."/>
            <person name="Wingfield M.J."/>
            <person name="Xiong C."/>
            <person name="Yue Q."/>
            <person name="Zhang X."/>
        </authorList>
    </citation>
    <scope>NUCLEOTIDE SEQUENCE [LARGE SCALE GENOMIC DNA]</scope>
    <source>
        <strain evidence="5 6">BP 5553</strain>
    </source>
</reference>
<gene>
    <name evidence="5" type="ORF">BP5553_03072</name>
</gene>
<dbReference type="AlphaFoldDB" id="A0A370TT76"/>
<keyword evidence="6" id="KW-1185">Reference proteome</keyword>